<dbReference type="InterPro" id="IPR002110">
    <property type="entry name" value="Ankyrin_rpt"/>
</dbReference>
<sequence>MQHAARLGAEKVVFRLQGKNVSPFVPDMQSGAFYLALTLGNERLAGQMLDTCRVSERVLPDLKPCLEAAVDHRDHGAIAWLVKFSVKNRSDMPFALLSDAIGESNARRVEIMISHPAFAAAMNDPKAECLFLAHAIRKGTAEVLSLLLSRKRSAANAAGLWEKIGRKGNTLLHLAAASGDLAKLKCILDMHPDIRREGASDSFFARLLRGDAIDAKNNDGKTAWTLAVEAGHEELATMLIERDARS</sequence>
<protein>
    <submittedName>
        <fullName evidence="2">Ankyrin repeat-containing protein</fullName>
    </submittedName>
</protein>
<dbReference type="PANTHER" id="PTHR24121">
    <property type="entry name" value="NO MECHANORECEPTOR POTENTIAL C, ISOFORM D-RELATED"/>
    <property type="match status" value="1"/>
</dbReference>
<keyword evidence="3" id="KW-1185">Reference proteome</keyword>
<organism evidence="2 3">
    <name type="scientific">Noviherbaspirillum suwonense</name>
    <dbReference type="NCBI Taxonomy" id="1224511"/>
    <lineage>
        <taxon>Bacteria</taxon>
        <taxon>Pseudomonadati</taxon>
        <taxon>Pseudomonadota</taxon>
        <taxon>Betaproteobacteria</taxon>
        <taxon>Burkholderiales</taxon>
        <taxon>Oxalobacteraceae</taxon>
        <taxon>Noviherbaspirillum</taxon>
    </lineage>
</organism>
<feature type="repeat" description="ANK" evidence="1">
    <location>
        <begin position="167"/>
        <end position="199"/>
    </location>
</feature>
<dbReference type="SMART" id="SM00248">
    <property type="entry name" value="ANK"/>
    <property type="match status" value="4"/>
</dbReference>
<dbReference type="PROSITE" id="PS50088">
    <property type="entry name" value="ANK_REPEAT"/>
    <property type="match status" value="1"/>
</dbReference>
<dbReference type="InterPro" id="IPR036770">
    <property type="entry name" value="Ankyrin_rpt-contain_sf"/>
</dbReference>
<gene>
    <name evidence="2" type="ORF">SAMN06295970_105174</name>
</gene>
<dbReference type="EMBL" id="FXUL01000005">
    <property type="protein sequence ID" value="SMP57819.1"/>
    <property type="molecule type" value="Genomic_DNA"/>
</dbReference>
<evidence type="ECO:0000313" key="2">
    <source>
        <dbReference type="EMBL" id="SMP57819.1"/>
    </source>
</evidence>
<comment type="caution">
    <text evidence="2">The sequence shown here is derived from an EMBL/GenBank/DDBJ whole genome shotgun (WGS) entry which is preliminary data.</text>
</comment>
<dbReference type="Pfam" id="PF13606">
    <property type="entry name" value="Ank_3"/>
    <property type="match status" value="1"/>
</dbReference>
<dbReference type="SUPFAM" id="SSF48403">
    <property type="entry name" value="Ankyrin repeat"/>
    <property type="match status" value="1"/>
</dbReference>
<dbReference type="PANTHER" id="PTHR24121:SF23">
    <property type="entry name" value="NO MECHANORECEPTOR POTENTIAL C, ISOFORM H"/>
    <property type="match status" value="1"/>
</dbReference>
<evidence type="ECO:0000313" key="3">
    <source>
        <dbReference type="Proteomes" id="UP001158049"/>
    </source>
</evidence>
<keyword evidence="1" id="KW-0040">ANK repeat</keyword>
<evidence type="ECO:0000256" key="1">
    <source>
        <dbReference type="PROSITE-ProRule" id="PRU00023"/>
    </source>
</evidence>
<dbReference type="Proteomes" id="UP001158049">
    <property type="component" value="Unassembled WGS sequence"/>
</dbReference>
<dbReference type="Gene3D" id="1.25.40.20">
    <property type="entry name" value="Ankyrin repeat-containing domain"/>
    <property type="match status" value="1"/>
</dbReference>
<name>A0ABY1Q466_9BURK</name>
<accession>A0ABY1Q466</accession>
<reference evidence="2 3" key="1">
    <citation type="submission" date="2017-05" db="EMBL/GenBank/DDBJ databases">
        <authorList>
            <person name="Varghese N."/>
            <person name="Submissions S."/>
        </authorList>
    </citation>
    <scope>NUCLEOTIDE SEQUENCE [LARGE SCALE GENOMIC DNA]</scope>
    <source>
        <strain evidence="2 3">DSM 26001</strain>
    </source>
</reference>
<proteinExistence type="predicted"/>